<keyword evidence="5" id="KW-1185">Reference proteome</keyword>
<accession>A0A7W2EJA6</accession>
<evidence type="ECO:0000313" key="4">
    <source>
        <dbReference type="EMBL" id="MBA5606926.1"/>
    </source>
</evidence>
<evidence type="ECO:0000256" key="1">
    <source>
        <dbReference type="ARBA" id="ARBA00022679"/>
    </source>
</evidence>
<evidence type="ECO:0000259" key="3">
    <source>
        <dbReference type="Pfam" id="PF13439"/>
    </source>
</evidence>
<protein>
    <submittedName>
        <fullName evidence="4">Glycosyltransferase family 4 protein</fullName>
    </submittedName>
</protein>
<dbReference type="GO" id="GO:0009103">
    <property type="term" value="P:lipopolysaccharide biosynthetic process"/>
    <property type="evidence" value="ECO:0007669"/>
    <property type="project" value="TreeGrafter"/>
</dbReference>
<dbReference type="InterPro" id="IPR028098">
    <property type="entry name" value="Glyco_trans_4-like_N"/>
</dbReference>
<dbReference type="Pfam" id="PF13439">
    <property type="entry name" value="Glyco_transf_4"/>
    <property type="match status" value="1"/>
</dbReference>
<reference evidence="4 5" key="1">
    <citation type="submission" date="2020-07" db="EMBL/GenBank/DDBJ databases">
        <title>Novel species isolated from subtropical streams in China.</title>
        <authorList>
            <person name="Lu H."/>
        </authorList>
    </citation>
    <scope>NUCLEOTIDE SEQUENCE [LARGE SCALE GENOMIC DNA]</scope>
    <source>
        <strain evidence="4 5">FT3S</strain>
    </source>
</reference>
<dbReference type="Gene3D" id="3.40.50.2000">
    <property type="entry name" value="Glycogen Phosphorylase B"/>
    <property type="match status" value="2"/>
</dbReference>
<dbReference type="Proteomes" id="UP000566711">
    <property type="component" value="Unassembled WGS sequence"/>
</dbReference>
<comment type="caution">
    <text evidence="4">The sequence shown here is derived from an EMBL/GenBank/DDBJ whole genome shotgun (WGS) entry which is preliminary data.</text>
</comment>
<dbReference type="SUPFAM" id="SSF53756">
    <property type="entry name" value="UDP-Glycosyltransferase/glycogen phosphorylase"/>
    <property type="match status" value="1"/>
</dbReference>
<evidence type="ECO:0000259" key="2">
    <source>
        <dbReference type="Pfam" id="PF00534"/>
    </source>
</evidence>
<feature type="domain" description="Glycosyltransferase subfamily 4-like N-terminal" evidence="3">
    <location>
        <begin position="23"/>
        <end position="181"/>
    </location>
</feature>
<dbReference type="InterPro" id="IPR001296">
    <property type="entry name" value="Glyco_trans_1"/>
</dbReference>
<name>A0A7W2EJA6_9BURK</name>
<dbReference type="PANTHER" id="PTHR46401:SF2">
    <property type="entry name" value="GLYCOSYLTRANSFERASE WBBK-RELATED"/>
    <property type="match status" value="1"/>
</dbReference>
<evidence type="ECO:0000313" key="5">
    <source>
        <dbReference type="Proteomes" id="UP000566711"/>
    </source>
</evidence>
<dbReference type="EMBL" id="JACEZS010000013">
    <property type="protein sequence ID" value="MBA5606926.1"/>
    <property type="molecule type" value="Genomic_DNA"/>
</dbReference>
<feature type="domain" description="Glycosyl transferase family 1" evidence="2">
    <location>
        <begin position="203"/>
        <end position="360"/>
    </location>
</feature>
<dbReference type="AlphaFoldDB" id="A0A7W2EJA6"/>
<keyword evidence="1 4" id="KW-0808">Transferase</keyword>
<proteinExistence type="predicted"/>
<sequence>MSAPRIGLSATALEPGLADARQDGIARYTQALLDELPAAGCAVRPLSFAPPGAPACLRVGRALPLSFALASIGDLILPASARLAVRELGQDGQPLDLFHATDHRIVRMDCPVVATLHDALPIAHPAWCAPRRRRLQNWLLVKAARKADHVIALSQHAVPELVGAYGIDERRVSVVHPGVAPAWFDAPGADAVAATLQRHGLRPGYFLCVATLEPRKNLAHLLQAYLALPPVVRAARQLLIVGQAGWDSAPLAQRIAAARQQGEQVLWLAGVPEQDELRQLYAGAGAFALPALHARAGLAMLEALAAGVPVLCAAGGALAELAGGAALEADPLSVPEWTAALHAIVRDEALRARCVAAGQRRALELTQAEMARRTLAVYQSILTQ</sequence>
<organism evidence="4 5">
    <name type="scientific">Rugamonas fusca</name>
    <dbReference type="NCBI Taxonomy" id="2758568"/>
    <lineage>
        <taxon>Bacteria</taxon>
        <taxon>Pseudomonadati</taxon>
        <taxon>Pseudomonadota</taxon>
        <taxon>Betaproteobacteria</taxon>
        <taxon>Burkholderiales</taxon>
        <taxon>Oxalobacteraceae</taxon>
        <taxon>Telluria group</taxon>
        <taxon>Rugamonas</taxon>
    </lineage>
</organism>
<dbReference type="CDD" id="cd03809">
    <property type="entry name" value="GT4_MtfB-like"/>
    <property type="match status" value="1"/>
</dbReference>
<dbReference type="PANTHER" id="PTHR46401">
    <property type="entry name" value="GLYCOSYLTRANSFERASE WBBK-RELATED"/>
    <property type="match status" value="1"/>
</dbReference>
<gene>
    <name evidence="4" type="ORF">H3H36_16335</name>
</gene>
<dbReference type="GO" id="GO:0016757">
    <property type="term" value="F:glycosyltransferase activity"/>
    <property type="evidence" value="ECO:0007669"/>
    <property type="project" value="InterPro"/>
</dbReference>
<dbReference type="RefSeq" id="WP_182219148.1">
    <property type="nucleotide sequence ID" value="NZ_JACEZS010000013.1"/>
</dbReference>
<dbReference type="Pfam" id="PF00534">
    <property type="entry name" value="Glycos_transf_1"/>
    <property type="match status" value="1"/>
</dbReference>